<keyword evidence="2" id="KW-1133">Transmembrane helix</keyword>
<feature type="transmembrane region" description="Helical" evidence="2">
    <location>
        <begin position="239"/>
        <end position="260"/>
    </location>
</feature>
<comment type="caution">
    <text evidence="3">The sequence shown here is derived from an EMBL/GenBank/DDBJ whole genome shotgun (WGS) entry which is preliminary data.</text>
</comment>
<evidence type="ECO:0000256" key="1">
    <source>
        <dbReference type="SAM" id="MobiDB-lite"/>
    </source>
</evidence>
<feature type="region of interest" description="Disordered" evidence="1">
    <location>
        <begin position="119"/>
        <end position="157"/>
    </location>
</feature>
<organism evidence="3 4">
    <name type="scientific">Phlyctema vagabunda</name>
    <dbReference type="NCBI Taxonomy" id="108571"/>
    <lineage>
        <taxon>Eukaryota</taxon>
        <taxon>Fungi</taxon>
        <taxon>Dikarya</taxon>
        <taxon>Ascomycota</taxon>
        <taxon>Pezizomycotina</taxon>
        <taxon>Leotiomycetes</taxon>
        <taxon>Helotiales</taxon>
        <taxon>Dermateaceae</taxon>
        <taxon>Phlyctema</taxon>
    </lineage>
</organism>
<feature type="transmembrane region" description="Helical" evidence="2">
    <location>
        <begin position="210"/>
        <end position="233"/>
    </location>
</feature>
<feature type="transmembrane region" description="Helical" evidence="2">
    <location>
        <begin position="74"/>
        <end position="96"/>
    </location>
</feature>
<feature type="transmembrane region" description="Helical" evidence="2">
    <location>
        <begin position="36"/>
        <end position="62"/>
    </location>
</feature>
<dbReference type="EMBL" id="JBFCZG010000008">
    <property type="protein sequence ID" value="KAL3419113.1"/>
    <property type="molecule type" value="Genomic_DNA"/>
</dbReference>
<evidence type="ECO:0000256" key="2">
    <source>
        <dbReference type="SAM" id="Phobius"/>
    </source>
</evidence>
<keyword evidence="4" id="KW-1185">Reference proteome</keyword>
<reference evidence="3 4" key="1">
    <citation type="submission" date="2024-06" db="EMBL/GenBank/DDBJ databases">
        <title>Complete genome of Phlyctema vagabunda strain 19-DSS-EL-015.</title>
        <authorList>
            <person name="Fiorenzani C."/>
        </authorList>
    </citation>
    <scope>NUCLEOTIDE SEQUENCE [LARGE SCALE GENOMIC DNA]</scope>
    <source>
        <strain evidence="3 4">19-DSS-EL-015</strain>
    </source>
</reference>
<proteinExistence type="predicted"/>
<gene>
    <name evidence="3" type="ORF">PVAG01_09335</name>
</gene>
<feature type="transmembrane region" description="Helical" evidence="2">
    <location>
        <begin position="313"/>
        <end position="331"/>
    </location>
</feature>
<keyword evidence="2" id="KW-0472">Membrane</keyword>
<keyword evidence="2" id="KW-0812">Transmembrane</keyword>
<evidence type="ECO:0000313" key="3">
    <source>
        <dbReference type="EMBL" id="KAL3419113.1"/>
    </source>
</evidence>
<name>A0ABR4P725_9HELO</name>
<feature type="compositionally biased region" description="Basic and acidic residues" evidence="1">
    <location>
        <begin position="119"/>
        <end position="136"/>
    </location>
</feature>
<sequence>MASSSLFFPTRTSEKHQSGPMHRIKLMCTRFPISDASYLVGTVFAIGSAFFVVNGFFILLPLTAPELTFKGQSAYAVPVSSVIGTFLFNLGGYAGWLEGLNWKRGGAASLTDGVMIRAEDMSPDDEKSKDEEDARDSGSTSDSSTNQGTFASQQMNTPMATTKAIADEYMASPIATWQPALIGTEAFVWWPTMRQFRKAYRHDHTFWSGLIQWIGTIIFAIATITAVPGVIYLDDQTQYYYANLFPATLGGVFFIVAALFQMRAAQHSWFVPAVTKLDWHIGLWNLIGSIGFTLAGGLLYFGTTATMLQATAASFWGSWAFLIGSILQWYCSVGNYP</sequence>
<evidence type="ECO:0000313" key="4">
    <source>
        <dbReference type="Proteomes" id="UP001629113"/>
    </source>
</evidence>
<feature type="transmembrane region" description="Helical" evidence="2">
    <location>
        <begin position="281"/>
        <end position="301"/>
    </location>
</feature>
<protein>
    <submittedName>
        <fullName evidence="3">Integral membrane protein</fullName>
    </submittedName>
</protein>
<accession>A0ABR4P725</accession>
<dbReference type="Proteomes" id="UP001629113">
    <property type="component" value="Unassembled WGS sequence"/>
</dbReference>
<feature type="compositionally biased region" description="Polar residues" evidence="1">
    <location>
        <begin position="138"/>
        <end position="157"/>
    </location>
</feature>